<name>A0ABD8B7U5_9NEIS</name>
<reference evidence="2 3" key="1">
    <citation type="journal article" date="2022" name="Res Sq">
        <title>Evolution of multicellular longitudinally dividing oral cavity symbionts (Neisseriaceae).</title>
        <authorList>
            <person name="Nyongesa S."/>
            <person name="Weber P."/>
            <person name="Bernet E."/>
            <person name="Pullido F."/>
            <person name="Nieckarz M."/>
            <person name="Delaby M."/>
            <person name="Nieves C."/>
            <person name="Viehboeck T."/>
            <person name="Krause N."/>
            <person name="Rivera-Millot A."/>
            <person name="Nakamura A."/>
            <person name="Vischer N."/>
            <person name="VanNieuwenhze M."/>
            <person name="Brun Y."/>
            <person name="Cava F."/>
            <person name="Bulgheresi S."/>
            <person name="Veyrier F."/>
        </authorList>
    </citation>
    <scope>NUCLEOTIDE SEQUENCE [LARGE SCALE GENOMIC DNA]</scope>
    <source>
        <strain evidence="2 3">17694</strain>
    </source>
</reference>
<dbReference type="PROSITE" id="PS51257">
    <property type="entry name" value="PROKAR_LIPOPROTEIN"/>
    <property type="match status" value="1"/>
</dbReference>
<dbReference type="EMBL" id="CP091521">
    <property type="protein sequence ID" value="XHH50078.1"/>
    <property type="molecule type" value="Genomic_DNA"/>
</dbReference>
<keyword evidence="1" id="KW-0732">Signal</keyword>
<feature type="signal peptide" evidence="1">
    <location>
        <begin position="1"/>
        <end position="22"/>
    </location>
</feature>
<dbReference type="InterPro" id="IPR010653">
    <property type="entry name" value="NlpB/DapX"/>
</dbReference>
<sequence length="372" mass="41791">MKTNKTKWLAPFVAATLLAACASGNNKQATDYESEQRKAALNALEIPPDLRDPNQGNLYALPDETGAGQGGSVLTKVDNARIERAGNQRWLVIDNKKAAEIWPVLRTFWQESGFTIHSEEAKIGVMETDWAENRAKLAHQGLRKLFDKVGLGSVYSTSERDKFLIRMERNKQGGVDVFFSHKGLKEVYDGKNKDRTVWQPRPNDPNLEAVFLARFMQYIGVDEQRAQQQIRQNQAAANQTGQQATRFARLEQNAVWVAGSAERNVNRIALALDRIGLTVREFIHERGTFIVQPAPNESDVLRQAESKTGWFDKWFGKNKKAPAATAPEAPKMLVALEALPDGQRIHLLDETGKPYQGQDKSALLQSLYRELH</sequence>
<protein>
    <submittedName>
        <fullName evidence="2">Outer membrane protein assembly factor BamC</fullName>
    </submittedName>
</protein>
<dbReference type="Gene3D" id="3.30.310.170">
    <property type="entry name" value="Outer membrane protein assembly factor BamC"/>
    <property type="match status" value="1"/>
</dbReference>
<keyword evidence="3" id="KW-1185">Reference proteome</keyword>
<gene>
    <name evidence="2" type="primary">bamC</name>
    <name evidence="2" type="ORF">LVJ77_01680</name>
</gene>
<dbReference type="RefSeq" id="WP_034334146.1">
    <property type="nucleotide sequence ID" value="NZ_CP091521.1"/>
</dbReference>
<dbReference type="AlphaFoldDB" id="A0ABD8B7U5"/>
<dbReference type="Pfam" id="PF06804">
    <property type="entry name" value="Lipoprotein_18"/>
    <property type="match status" value="1"/>
</dbReference>
<evidence type="ECO:0000256" key="1">
    <source>
        <dbReference type="SAM" id="SignalP"/>
    </source>
</evidence>
<feature type="chain" id="PRO_5044891986" evidence="1">
    <location>
        <begin position="23"/>
        <end position="372"/>
    </location>
</feature>
<dbReference type="Proteomes" id="UP000831534">
    <property type="component" value="Chromosome"/>
</dbReference>
<evidence type="ECO:0000313" key="2">
    <source>
        <dbReference type="EMBL" id="XHH50078.1"/>
    </source>
</evidence>
<dbReference type="InterPro" id="IPR042268">
    <property type="entry name" value="BamC_C"/>
</dbReference>
<evidence type="ECO:0000313" key="3">
    <source>
        <dbReference type="Proteomes" id="UP000831534"/>
    </source>
</evidence>
<proteinExistence type="predicted"/>
<accession>A0ABD8B7U5</accession>
<organism evidence="2 3">
    <name type="scientific">Conchiformibius kuhniae</name>
    <dbReference type="NCBI Taxonomy" id="211502"/>
    <lineage>
        <taxon>Bacteria</taxon>
        <taxon>Pseudomonadati</taxon>
        <taxon>Pseudomonadota</taxon>
        <taxon>Betaproteobacteria</taxon>
        <taxon>Neisseriales</taxon>
        <taxon>Neisseriaceae</taxon>
        <taxon>Conchiformibius</taxon>
    </lineage>
</organism>
<dbReference type="KEGG" id="ckh:LVJ77_01680"/>